<reference evidence="3 4" key="1">
    <citation type="submission" date="2020-08" db="EMBL/GenBank/DDBJ databases">
        <title>A Genomic Blueprint of the Chicken Gut Microbiome.</title>
        <authorList>
            <person name="Gilroy R."/>
            <person name="Ravi A."/>
            <person name="Getino M."/>
            <person name="Pursley I."/>
            <person name="Horton D.L."/>
            <person name="Alikhan N.-F."/>
            <person name="Baker D."/>
            <person name="Gharbi K."/>
            <person name="Hall N."/>
            <person name="Watson M."/>
            <person name="Adriaenssens E.M."/>
            <person name="Foster-Nyarko E."/>
            <person name="Jarju S."/>
            <person name="Secka A."/>
            <person name="Antonio M."/>
            <person name="Oren A."/>
            <person name="Chaudhuri R."/>
            <person name="La Ragione R.M."/>
            <person name="Hildebrand F."/>
            <person name="Pallen M.J."/>
        </authorList>
    </citation>
    <scope>NUCLEOTIDE SEQUENCE [LARGE SCALE GENOMIC DNA]</scope>
    <source>
        <strain evidence="3 4">Sa1YVA6</strain>
    </source>
</reference>
<dbReference type="PROSITE" id="PS50943">
    <property type="entry name" value="HTH_CROC1"/>
    <property type="match status" value="1"/>
</dbReference>
<dbReference type="Pfam" id="PF01381">
    <property type="entry name" value="HTH_3"/>
    <property type="match status" value="1"/>
</dbReference>
<evidence type="ECO:0000313" key="4">
    <source>
        <dbReference type="Proteomes" id="UP000600565"/>
    </source>
</evidence>
<comment type="caution">
    <text evidence="3">The sequence shown here is derived from an EMBL/GenBank/DDBJ whole genome shotgun (WGS) entry which is preliminary data.</text>
</comment>
<evidence type="ECO:0000259" key="2">
    <source>
        <dbReference type="PROSITE" id="PS50943"/>
    </source>
</evidence>
<evidence type="ECO:0000256" key="1">
    <source>
        <dbReference type="ARBA" id="ARBA00023125"/>
    </source>
</evidence>
<dbReference type="InterPro" id="IPR001387">
    <property type="entry name" value="Cro/C1-type_HTH"/>
</dbReference>
<dbReference type="Proteomes" id="UP000600565">
    <property type="component" value="Unassembled WGS sequence"/>
</dbReference>
<proteinExistence type="predicted"/>
<keyword evidence="1" id="KW-0238">DNA-binding</keyword>
<dbReference type="PANTHER" id="PTHR46558:SF11">
    <property type="entry name" value="HTH-TYPE TRANSCRIPTIONAL REGULATOR XRE"/>
    <property type="match status" value="1"/>
</dbReference>
<feature type="domain" description="HTH cro/C1-type" evidence="2">
    <location>
        <begin position="14"/>
        <end position="64"/>
    </location>
</feature>
<dbReference type="RefSeq" id="WP_191704805.1">
    <property type="nucleotide sequence ID" value="NZ_JACSPW010000015.1"/>
</dbReference>
<gene>
    <name evidence="3" type="ORF">H9632_14610</name>
</gene>
<organism evidence="3 4">
    <name type="scientific">Solibacillus merdavium</name>
    <dbReference type="NCBI Taxonomy" id="2762218"/>
    <lineage>
        <taxon>Bacteria</taxon>
        <taxon>Bacillati</taxon>
        <taxon>Bacillota</taxon>
        <taxon>Bacilli</taxon>
        <taxon>Bacillales</taxon>
        <taxon>Caryophanaceae</taxon>
        <taxon>Solibacillus</taxon>
    </lineage>
</organism>
<dbReference type="InterPro" id="IPR010982">
    <property type="entry name" value="Lambda_DNA-bd_dom_sf"/>
</dbReference>
<keyword evidence="4" id="KW-1185">Reference proteome</keyword>
<dbReference type="PANTHER" id="PTHR46558">
    <property type="entry name" value="TRACRIPTIONAL REGULATORY PROTEIN-RELATED-RELATED"/>
    <property type="match status" value="1"/>
</dbReference>
<dbReference type="CDD" id="cd00093">
    <property type="entry name" value="HTH_XRE"/>
    <property type="match status" value="1"/>
</dbReference>
<name>A0ABR8XQS7_9BACL</name>
<protein>
    <submittedName>
        <fullName evidence="3">Helix-turn-helix transcriptional regulator</fullName>
    </submittedName>
</protein>
<dbReference type="SUPFAM" id="SSF47413">
    <property type="entry name" value="lambda repressor-like DNA-binding domains"/>
    <property type="match status" value="1"/>
</dbReference>
<dbReference type="EMBL" id="JACSPW010000015">
    <property type="protein sequence ID" value="MBD8034300.1"/>
    <property type="molecule type" value="Genomic_DNA"/>
</dbReference>
<dbReference type="Gene3D" id="1.10.260.40">
    <property type="entry name" value="lambda repressor-like DNA-binding domains"/>
    <property type="match status" value="1"/>
</dbReference>
<dbReference type="SMART" id="SM00530">
    <property type="entry name" value="HTH_XRE"/>
    <property type="match status" value="1"/>
</dbReference>
<accession>A0ABR8XQS7</accession>
<sequence>MDNFQFATIFMNNRKKLNVTQEDIARFMGVSRAAVSKWEKGQSYPDISLLPKLATYFNVSIDELLGYKPQLTNERIMNMYAELARRFSKEQFEEVDRTIELLIEEYYSCFPFLLKMAQLYVNYFNKAGDTDKVTKKIQALCKRVKEFSGDYKLTNEANLLQALSYILKGEPEQVIELLGEDAIIQLGSEQLIATAQMMLGNTEKAKEIFQVNMYQQLLCVISNASEALLLEVDNETYFEQSVRRIETMIEIFNIERLNVHTALLFYIRASSGYAMQNNIEQAIRCIERYVKVCLQMVFPLRLTGDDYFYLLDGWIAREVMLSSQTPRDEETIRSSILEGIANNPMLANIQQDVRYKNLIVNLKHHLKFEEEL</sequence>
<evidence type="ECO:0000313" key="3">
    <source>
        <dbReference type="EMBL" id="MBD8034300.1"/>
    </source>
</evidence>